<evidence type="ECO:0000256" key="2">
    <source>
        <dbReference type="ARBA" id="ARBA00009450"/>
    </source>
</evidence>
<dbReference type="GO" id="GO:0009279">
    <property type="term" value="C:cell outer membrane"/>
    <property type="evidence" value="ECO:0007669"/>
    <property type="project" value="UniProtKB-SubCell"/>
</dbReference>
<keyword evidence="18" id="KW-1185">Reference proteome</keyword>
<evidence type="ECO:0000256" key="7">
    <source>
        <dbReference type="ARBA" id="ARBA00022729"/>
    </source>
</evidence>
<dbReference type="PANTHER" id="PTHR33619:SF3">
    <property type="entry name" value="POLYSACCHARIDE EXPORT PROTEIN GFCE-RELATED"/>
    <property type="match status" value="1"/>
</dbReference>
<dbReference type="EMBL" id="SMFT01000003">
    <property type="protein sequence ID" value="TCJ97898.1"/>
    <property type="molecule type" value="Genomic_DNA"/>
</dbReference>
<comment type="subcellular location">
    <subcellularLocation>
        <location evidence="1">Cell outer membrane</location>
        <topology evidence="1">Multi-pass membrane protein</topology>
    </subcellularLocation>
</comment>
<dbReference type="InterPro" id="IPR003715">
    <property type="entry name" value="Poly_export_N"/>
</dbReference>
<dbReference type="Proteomes" id="UP000294702">
    <property type="component" value="Unassembled WGS sequence"/>
</dbReference>
<dbReference type="PANTHER" id="PTHR33619">
    <property type="entry name" value="POLYSACCHARIDE EXPORT PROTEIN GFCE-RELATED"/>
    <property type="match status" value="1"/>
</dbReference>
<protein>
    <submittedName>
        <fullName evidence="17">Polysaccharide export outer membrane protein</fullName>
    </submittedName>
</protein>
<sequence length="428" mass="47112">MSFVRKIRIKNEKLCHLYLIILEYTLKFLDKLKTQILLYQIVPMKKLPLLISIALLTGCNAMPTSGPSQSKVMDLQQTSSLESRVDVIDVDNRTVTNLFNQQQAQSFSQFPSAQRNYTGTVGVGDILDVMLWEAPPAILFGGGLNSTGTGNSQLTSLPEQMVSSNGKITIPFLGAIHVAGKTPEQIQQEIIKRLRPMANQPQAMVRLVKNNSANVTVLRQGNSIRMPLTSYGERVLDAVAAVGGVSENAEDISVQLMRGNEVKTISLETLAAKPQENIALRSGDVLSLLNNPLSFTALGAVGANKEVKFSAKGLTLAEAIGRMGGLIDTRSDPRGVFVFRYTPFEQLNPQEKALWQKKGYSVGTEIPTVYRINLLQPEALFWLQRFPIQNKDVVYVSNAPLSEFQKFLRIIFSITSPVTSTASNVNNL</sequence>
<keyword evidence="5" id="KW-0762">Sugar transport</keyword>
<dbReference type="GO" id="GO:0015159">
    <property type="term" value="F:polysaccharide transmembrane transporter activity"/>
    <property type="evidence" value="ECO:0007669"/>
    <property type="project" value="InterPro"/>
</dbReference>
<dbReference type="Pfam" id="PF02563">
    <property type="entry name" value="Poly_export"/>
    <property type="match status" value="1"/>
</dbReference>
<comment type="caution">
    <text evidence="17">The sequence shown here is derived from an EMBL/GenBank/DDBJ whole genome shotgun (WGS) entry which is preliminary data.</text>
</comment>
<keyword evidence="12" id="KW-0564">Palmitate</keyword>
<keyword evidence="8" id="KW-0625">Polysaccharide transport</keyword>
<keyword evidence="11" id="KW-0472">Membrane</keyword>
<evidence type="ECO:0000256" key="8">
    <source>
        <dbReference type="ARBA" id="ARBA00023047"/>
    </source>
</evidence>
<evidence type="ECO:0000256" key="11">
    <source>
        <dbReference type="ARBA" id="ARBA00023136"/>
    </source>
</evidence>
<evidence type="ECO:0000259" key="16">
    <source>
        <dbReference type="Pfam" id="PF22461"/>
    </source>
</evidence>
<dbReference type="Gene3D" id="3.30.1950.10">
    <property type="entry name" value="wza like domain"/>
    <property type="match status" value="1"/>
</dbReference>
<dbReference type="GO" id="GO:0046930">
    <property type="term" value="C:pore complex"/>
    <property type="evidence" value="ECO:0007669"/>
    <property type="project" value="UniProtKB-KW"/>
</dbReference>
<evidence type="ECO:0000256" key="13">
    <source>
        <dbReference type="ARBA" id="ARBA00023237"/>
    </source>
</evidence>
<name>A0A4R1FYJ5_9PAST</name>
<feature type="domain" description="SLBB" evidence="16">
    <location>
        <begin position="297"/>
        <end position="396"/>
    </location>
</feature>
<evidence type="ECO:0000256" key="4">
    <source>
        <dbReference type="ARBA" id="ARBA00022452"/>
    </source>
</evidence>
<dbReference type="Gene3D" id="3.10.560.10">
    <property type="entry name" value="Outer membrane lipoprotein wza domain like"/>
    <property type="match status" value="2"/>
</dbReference>
<keyword evidence="7" id="KW-0732">Signal</keyword>
<evidence type="ECO:0000313" key="18">
    <source>
        <dbReference type="Proteomes" id="UP000294702"/>
    </source>
</evidence>
<keyword evidence="3" id="KW-0813">Transport</keyword>
<dbReference type="InterPro" id="IPR049712">
    <property type="entry name" value="Poly_export"/>
</dbReference>
<keyword evidence="6" id="KW-0812">Transmembrane</keyword>
<evidence type="ECO:0000256" key="10">
    <source>
        <dbReference type="ARBA" id="ARBA00023114"/>
    </source>
</evidence>
<accession>A0A4R1FYJ5</accession>
<evidence type="ECO:0000256" key="1">
    <source>
        <dbReference type="ARBA" id="ARBA00004571"/>
    </source>
</evidence>
<dbReference type="GO" id="GO:0015288">
    <property type="term" value="F:porin activity"/>
    <property type="evidence" value="ECO:0007669"/>
    <property type="project" value="UniProtKB-KW"/>
</dbReference>
<dbReference type="Pfam" id="PF22461">
    <property type="entry name" value="SLBB_2"/>
    <property type="match status" value="1"/>
</dbReference>
<dbReference type="InterPro" id="IPR054765">
    <property type="entry name" value="SLBB_dom"/>
</dbReference>
<evidence type="ECO:0000256" key="5">
    <source>
        <dbReference type="ARBA" id="ARBA00022597"/>
    </source>
</evidence>
<keyword evidence="4" id="KW-1134">Transmembrane beta strand</keyword>
<evidence type="ECO:0000256" key="6">
    <source>
        <dbReference type="ARBA" id="ARBA00022692"/>
    </source>
</evidence>
<evidence type="ECO:0000256" key="14">
    <source>
        <dbReference type="ARBA" id="ARBA00023288"/>
    </source>
</evidence>
<organism evidence="17 18">
    <name type="scientific">Volucribacter psittacicida</name>
    <dbReference type="NCBI Taxonomy" id="203482"/>
    <lineage>
        <taxon>Bacteria</taxon>
        <taxon>Pseudomonadati</taxon>
        <taxon>Pseudomonadota</taxon>
        <taxon>Gammaproteobacteria</taxon>
        <taxon>Pasteurellales</taxon>
        <taxon>Pasteurellaceae</taxon>
        <taxon>Volucribacter</taxon>
    </lineage>
</organism>
<dbReference type="GO" id="GO:0006811">
    <property type="term" value="P:monoatomic ion transport"/>
    <property type="evidence" value="ECO:0007669"/>
    <property type="project" value="UniProtKB-KW"/>
</dbReference>
<dbReference type="AlphaFoldDB" id="A0A4R1FYJ5"/>
<comment type="similarity">
    <text evidence="2">Belongs to the BexD/CtrA/VexA family.</text>
</comment>
<evidence type="ECO:0000259" key="15">
    <source>
        <dbReference type="Pfam" id="PF02563"/>
    </source>
</evidence>
<proteinExistence type="inferred from homology"/>
<keyword evidence="9" id="KW-0406">Ion transport</keyword>
<feature type="domain" description="Polysaccharide export protein N-terminal" evidence="15">
    <location>
        <begin position="116"/>
        <end position="207"/>
    </location>
</feature>
<keyword evidence="13" id="KW-0998">Cell outer membrane</keyword>
<gene>
    <name evidence="17" type="ORF">EV694_1488</name>
</gene>
<evidence type="ECO:0000256" key="9">
    <source>
        <dbReference type="ARBA" id="ARBA00023065"/>
    </source>
</evidence>
<evidence type="ECO:0000256" key="12">
    <source>
        <dbReference type="ARBA" id="ARBA00023139"/>
    </source>
</evidence>
<keyword evidence="14" id="KW-0449">Lipoprotein</keyword>
<reference evidence="17 18" key="1">
    <citation type="submission" date="2019-03" db="EMBL/GenBank/DDBJ databases">
        <title>Genomic Encyclopedia of Type Strains, Phase IV (KMG-IV): sequencing the most valuable type-strain genomes for metagenomic binning, comparative biology and taxonomic classification.</title>
        <authorList>
            <person name="Goeker M."/>
        </authorList>
    </citation>
    <scope>NUCLEOTIDE SEQUENCE [LARGE SCALE GENOMIC DNA]</scope>
    <source>
        <strain evidence="17 18">DSM 15534</strain>
    </source>
</reference>
<evidence type="ECO:0000256" key="3">
    <source>
        <dbReference type="ARBA" id="ARBA00022448"/>
    </source>
</evidence>
<evidence type="ECO:0000313" key="17">
    <source>
        <dbReference type="EMBL" id="TCJ97898.1"/>
    </source>
</evidence>
<keyword evidence="10" id="KW-0626">Porin</keyword>